<dbReference type="AlphaFoldDB" id="A0A1M5P9V0"/>
<sequence length="338" mass="36635">MMAAVDVRDMGRRTSRVAVVTVLVGASLVVGADAPALAARRLPVTAFQSAGDPTSLIDRSRAAITTVGVDGVVLRASGASVTAPDRGAERQRRRAHHDQLRAELLVSNYSDAVGDFAEPVAHRLLASAAHRRAVVRALVRDVTRRGWDGISVDLEALAPRDTTGLTAFVRALQRALPRRATLSISISTAASRAGYRRMGYDLRALGRAVDRVMLMAYDQHGPWEDTPGPIGALGWQRKGIAAARHTVPRAKLDLGVAGYGYAWRPHSNDQLSVAQARTRAGSRARFDEASGEWTARLADGSTLWWSDRRSWQLRVKLARTLGLHGLALWVLGRADPLR</sequence>
<dbReference type="InterPro" id="IPR029070">
    <property type="entry name" value="Chitinase_insertion_sf"/>
</dbReference>
<accession>A0A1M5P9V0</accession>
<protein>
    <submittedName>
        <fullName evidence="2">Spore germination protein YaaH</fullName>
    </submittedName>
</protein>
<dbReference type="Gene3D" id="3.10.50.10">
    <property type="match status" value="1"/>
</dbReference>
<dbReference type="InterPro" id="IPR001223">
    <property type="entry name" value="Glyco_hydro18_cat"/>
</dbReference>
<evidence type="ECO:0000313" key="3">
    <source>
        <dbReference type="Proteomes" id="UP000186132"/>
    </source>
</evidence>
<feature type="domain" description="GH18" evidence="1">
    <location>
        <begin position="47"/>
        <end position="338"/>
    </location>
</feature>
<dbReference type="SUPFAM" id="SSF51445">
    <property type="entry name" value="(Trans)glycosidases"/>
    <property type="match status" value="1"/>
</dbReference>
<dbReference type="PANTHER" id="PTHR46066">
    <property type="entry name" value="CHITINASE DOMAIN-CONTAINING PROTEIN 1 FAMILY MEMBER"/>
    <property type="match status" value="1"/>
</dbReference>
<dbReference type="SMART" id="SM00636">
    <property type="entry name" value="Glyco_18"/>
    <property type="match status" value="1"/>
</dbReference>
<dbReference type="PANTHER" id="PTHR46066:SF2">
    <property type="entry name" value="CHITINASE DOMAIN-CONTAINING PROTEIN 1"/>
    <property type="match status" value="1"/>
</dbReference>
<dbReference type="STRING" id="1206085.SAMN05443575_3020"/>
<proteinExistence type="predicted"/>
<evidence type="ECO:0000259" key="1">
    <source>
        <dbReference type="PROSITE" id="PS51910"/>
    </source>
</evidence>
<dbReference type="Gene3D" id="3.20.20.80">
    <property type="entry name" value="Glycosidases"/>
    <property type="match status" value="1"/>
</dbReference>
<dbReference type="Proteomes" id="UP000186132">
    <property type="component" value="Unassembled WGS sequence"/>
</dbReference>
<dbReference type="InterPro" id="IPR011583">
    <property type="entry name" value="Chitinase_II/V-like_cat"/>
</dbReference>
<reference evidence="2 3" key="1">
    <citation type="submission" date="2016-11" db="EMBL/GenBank/DDBJ databases">
        <authorList>
            <person name="Jaros S."/>
            <person name="Januszkiewicz K."/>
            <person name="Wedrychowicz H."/>
        </authorList>
    </citation>
    <scope>NUCLEOTIDE SEQUENCE [LARGE SCALE GENOMIC DNA]</scope>
    <source>
        <strain evidence="2 3">DSM 45627</strain>
    </source>
</reference>
<gene>
    <name evidence="2" type="ORF">SAMN05443575_3020</name>
</gene>
<dbReference type="Pfam" id="PF00704">
    <property type="entry name" value="Glyco_hydro_18"/>
    <property type="match status" value="1"/>
</dbReference>
<name>A0A1M5P9V0_9ACTN</name>
<dbReference type="InterPro" id="IPR017853">
    <property type="entry name" value="GH"/>
</dbReference>
<evidence type="ECO:0000313" key="2">
    <source>
        <dbReference type="EMBL" id="SHG98594.1"/>
    </source>
</evidence>
<dbReference type="PROSITE" id="PS51910">
    <property type="entry name" value="GH18_2"/>
    <property type="match status" value="1"/>
</dbReference>
<dbReference type="GO" id="GO:0008061">
    <property type="term" value="F:chitin binding"/>
    <property type="evidence" value="ECO:0007669"/>
    <property type="project" value="InterPro"/>
</dbReference>
<dbReference type="GO" id="GO:0005975">
    <property type="term" value="P:carbohydrate metabolic process"/>
    <property type="evidence" value="ECO:0007669"/>
    <property type="project" value="InterPro"/>
</dbReference>
<keyword evidence="3" id="KW-1185">Reference proteome</keyword>
<organism evidence="2 3">
    <name type="scientific">Jatrophihabitans endophyticus</name>
    <dbReference type="NCBI Taxonomy" id="1206085"/>
    <lineage>
        <taxon>Bacteria</taxon>
        <taxon>Bacillati</taxon>
        <taxon>Actinomycetota</taxon>
        <taxon>Actinomycetes</taxon>
        <taxon>Jatrophihabitantales</taxon>
        <taxon>Jatrophihabitantaceae</taxon>
        <taxon>Jatrophihabitans</taxon>
    </lineage>
</organism>
<dbReference type="EMBL" id="FQVU01000004">
    <property type="protein sequence ID" value="SHG98594.1"/>
    <property type="molecule type" value="Genomic_DNA"/>
</dbReference>